<reference evidence="14" key="1">
    <citation type="submission" date="2021-03" db="EMBL/GenBank/DDBJ databases">
        <title>Draft genome sequence of rust myrtle Austropuccinia psidii MF-1, a brazilian biotype.</title>
        <authorList>
            <person name="Quecine M.C."/>
            <person name="Pachon D.M.R."/>
            <person name="Bonatelli M.L."/>
            <person name="Correr F.H."/>
            <person name="Franceschini L.M."/>
            <person name="Leite T.F."/>
            <person name="Margarido G.R.A."/>
            <person name="Almeida C.A."/>
            <person name="Ferrarezi J.A."/>
            <person name="Labate C.A."/>
        </authorList>
    </citation>
    <scope>NUCLEOTIDE SEQUENCE</scope>
    <source>
        <strain evidence="14">MF-1</strain>
    </source>
</reference>
<sequence>MTSQPISTSFRINSTTQQDDDTAIPFNYSLLSYLQAHLLSTPSSRYGYIFWFFIPAVLVFWTCFFQINRFIVLKLKNNSNLPVKSTVLTWFLYPFRWLQSFHIRRLIPSSKTPCWYSSTLNVGQAIGVLVFTTILLLVTLVGDDYISPITCTWGGQCPAQVLKQSPPLPTSAPLRARHLESFQTPLPVNHLRQLISRRNNFLAPRTTTHSPNSDDWTSFTKSLVAPGTNVPRNLWTISSRFGLVAYAMIPFVISIALKSWPFNLFATPWLTHYGFDRASVIHRWTGRLIWIWSTIHTITFMVQLGHDSNPYGHAVLTDVSKYYRFKWGFVAYIALTIIIAFSFNPLRNRHYEFFYLSHVLLSIVFLVGCIVHSKPLRVWAISGLILWGSERAVRLVDWLWLNGFFNYPAHFWSNRLPPLDSTTKNGPANKGYHTSLSLPTVPNKAETLQNQNHGSPSLARVPKCSIIHFDPSNFSLPFSKSLPFEIPQGYALVQILPGHTLRLTLRMAKEVSWMVGQYLLLCVPSIHWWQTHPFTIGSSSSLSKWNYKNQSTAGKELVLLLRARSGFTKTFYQLVVQKRAQESQNIQGFCRGNGTLVRCQISRPLGSSGRIAWCRFDSVFIVCGGSGISFGLALLEEVCFKMYQKASDQKNLRWKASKVRLIWIFREYAHLCWVALALKKCLSMVSCGQIQLDLFVSNSRKINEPQNVVDCPYQHEKNTPQDARKSKDFFTPLEPPRLQDFSALLKQIPESEALQSRTEEENAVSITESAYETSSTLDTMEAHPPDVQLQLTEFEGEKQESTAFEVLVSNSVELEGKRRRSITLRRQKTRSSTVGSSICSEDKDEVQVSVQIESQKPEFAENIEKDDANMEEGSTHGVEIPLETEEKQALAELSEYVRTERPDLERLLEEEIEGSLGSTMVACCGPDSLNSYMRTLVRTRP</sequence>
<dbReference type="OrthoDB" id="10006946at2759"/>
<dbReference type="Pfam" id="PF08030">
    <property type="entry name" value="NAD_binding_6"/>
    <property type="match status" value="1"/>
</dbReference>
<dbReference type="GO" id="GO:0015677">
    <property type="term" value="P:copper ion import"/>
    <property type="evidence" value="ECO:0007669"/>
    <property type="project" value="TreeGrafter"/>
</dbReference>
<organism evidence="14 15">
    <name type="scientific">Austropuccinia psidii MF-1</name>
    <dbReference type="NCBI Taxonomy" id="1389203"/>
    <lineage>
        <taxon>Eukaryota</taxon>
        <taxon>Fungi</taxon>
        <taxon>Dikarya</taxon>
        <taxon>Basidiomycota</taxon>
        <taxon>Pucciniomycotina</taxon>
        <taxon>Pucciniomycetes</taxon>
        <taxon>Pucciniales</taxon>
        <taxon>Sphaerophragmiaceae</taxon>
        <taxon>Austropuccinia</taxon>
    </lineage>
</organism>
<feature type="transmembrane region" description="Helical" evidence="12">
    <location>
        <begin position="243"/>
        <end position="266"/>
    </location>
</feature>
<evidence type="ECO:0000259" key="13">
    <source>
        <dbReference type="PROSITE" id="PS51384"/>
    </source>
</evidence>
<dbReference type="Pfam" id="PF08022">
    <property type="entry name" value="FAD_binding_8"/>
    <property type="match status" value="1"/>
</dbReference>
<dbReference type="SFLD" id="SFLDS00052">
    <property type="entry name" value="Ferric_Reductase_Domain"/>
    <property type="match status" value="2"/>
</dbReference>
<keyword evidence="10" id="KW-0325">Glycoprotein</keyword>
<dbReference type="InterPro" id="IPR013112">
    <property type="entry name" value="FAD-bd_8"/>
</dbReference>
<comment type="subcellular location">
    <subcellularLocation>
        <location evidence="1">Membrane</location>
        <topology evidence="1">Multi-pass membrane protein</topology>
    </subcellularLocation>
</comment>
<keyword evidence="6 12" id="KW-1133">Transmembrane helix</keyword>
<keyword evidence="7" id="KW-0560">Oxidoreductase</keyword>
<dbReference type="CDD" id="cd06186">
    <property type="entry name" value="NOX_Duox_like_FAD_NADP"/>
    <property type="match status" value="1"/>
</dbReference>
<feature type="compositionally biased region" description="Polar residues" evidence="11">
    <location>
        <begin position="764"/>
        <end position="778"/>
    </location>
</feature>
<evidence type="ECO:0000256" key="6">
    <source>
        <dbReference type="ARBA" id="ARBA00022989"/>
    </source>
</evidence>
<dbReference type="InterPro" id="IPR013130">
    <property type="entry name" value="Fe3_Rdtase_TM_dom"/>
</dbReference>
<accession>A0A9Q3D810</accession>
<dbReference type="PROSITE" id="PS51384">
    <property type="entry name" value="FAD_FR"/>
    <property type="match status" value="1"/>
</dbReference>
<dbReference type="PANTHER" id="PTHR32361:SF9">
    <property type="entry name" value="FERRIC REDUCTASE TRANSMEMBRANE COMPONENT 3-RELATED"/>
    <property type="match status" value="1"/>
</dbReference>
<evidence type="ECO:0000256" key="2">
    <source>
        <dbReference type="ARBA" id="ARBA00006278"/>
    </source>
</evidence>
<dbReference type="AlphaFoldDB" id="A0A9Q3D810"/>
<keyword evidence="5" id="KW-0249">Electron transport</keyword>
<dbReference type="GO" id="GO:0000293">
    <property type="term" value="F:ferric-chelate reductase activity"/>
    <property type="evidence" value="ECO:0007669"/>
    <property type="project" value="UniProtKB-ARBA"/>
</dbReference>
<evidence type="ECO:0000313" key="15">
    <source>
        <dbReference type="Proteomes" id="UP000765509"/>
    </source>
</evidence>
<keyword evidence="9 12" id="KW-0472">Membrane</keyword>
<keyword evidence="15" id="KW-1185">Reference proteome</keyword>
<dbReference type="PANTHER" id="PTHR32361">
    <property type="entry name" value="FERRIC/CUPRIC REDUCTASE TRANSMEMBRANE COMPONENT"/>
    <property type="match status" value="1"/>
</dbReference>
<evidence type="ECO:0000256" key="4">
    <source>
        <dbReference type="ARBA" id="ARBA00022692"/>
    </source>
</evidence>
<dbReference type="Pfam" id="PF01794">
    <property type="entry name" value="Ferric_reduct"/>
    <property type="match status" value="1"/>
</dbReference>
<evidence type="ECO:0000256" key="3">
    <source>
        <dbReference type="ARBA" id="ARBA00022448"/>
    </source>
</evidence>
<feature type="domain" description="FAD-binding FR-type" evidence="13">
    <location>
        <begin position="479"/>
        <end position="611"/>
    </location>
</feature>
<proteinExistence type="inferred from homology"/>
<evidence type="ECO:0000256" key="12">
    <source>
        <dbReference type="SAM" id="Phobius"/>
    </source>
</evidence>
<evidence type="ECO:0000256" key="5">
    <source>
        <dbReference type="ARBA" id="ARBA00022982"/>
    </source>
</evidence>
<feature type="region of interest" description="Disordered" evidence="11">
    <location>
        <begin position="752"/>
        <end position="782"/>
    </location>
</feature>
<name>A0A9Q3D810_9BASI</name>
<dbReference type="InterPro" id="IPR051410">
    <property type="entry name" value="Ferric/Cupric_Reductase"/>
</dbReference>
<dbReference type="GO" id="GO:0006826">
    <property type="term" value="P:iron ion transport"/>
    <property type="evidence" value="ECO:0007669"/>
    <property type="project" value="TreeGrafter"/>
</dbReference>
<dbReference type="Gene3D" id="3.40.50.80">
    <property type="entry name" value="Nucleotide-binding domain of ferredoxin-NADP reductase (FNR) module"/>
    <property type="match status" value="1"/>
</dbReference>
<evidence type="ECO:0000256" key="7">
    <source>
        <dbReference type="ARBA" id="ARBA00023002"/>
    </source>
</evidence>
<dbReference type="GO" id="GO:0005886">
    <property type="term" value="C:plasma membrane"/>
    <property type="evidence" value="ECO:0007669"/>
    <property type="project" value="TreeGrafter"/>
</dbReference>
<comment type="similarity">
    <text evidence="2">Belongs to the ferric reductase (FRE) family.</text>
</comment>
<dbReference type="Proteomes" id="UP000765509">
    <property type="component" value="Unassembled WGS sequence"/>
</dbReference>
<evidence type="ECO:0000256" key="10">
    <source>
        <dbReference type="ARBA" id="ARBA00023180"/>
    </source>
</evidence>
<gene>
    <name evidence="14" type="ORF">O181_035306</name>
</gene>
<dbReference type="GO" id="GO:0006879">
    <property type="term" value="P:intracellular iron ion homeostasis"/>
    <property type="evidence" value="ECO:0007669"/>
    <property type="project" value="TreeGrafter"/>
</dbReference>
<protein>
    <recommendedName>
        <fullName evidence="13">FAD-binding FR-type domain-containing protein</fullName>
    </recommendedName>
</protein>
<feature type="transmembrane region" description="Helical" evidence="12">
    <location>
        <begin position="114"/>
        <end position="138"/>
    </location>
</feature>
<evidence type="ECO:0000256" key="1">
    <source>
        <dbReference type="ARBA" id="ARBA00004141"/>
    </source>
</evidence>
<evidence type="ECO:0000313" key="14">
    <source>
        <dbReference type="EMBL" id="MBW0495591.1"/>
    </source>
</evidence>
<evidence type="ECO:0000256" key="8">
    <source>
        <dbReference type="ARBA" id="ARBA00023065"/>
    </source>
</evidence>
<feature type="transmembrane region" description="Helical" evidence="12">
    <location>
        <begin position="48"/>
        <end position="67"/>
    </location>
</feature>
<evidence type="ECO:0000256" key="11">
    <source>
        <dbReference type="SAM" id="MobiDB-lite"/>
    </source>
</evidence>
<feature type="transmembrane region" description="Helical" evidence="12">
    <location>
        <begin position="287"/>
        <end position="305"/>
    </location>
</feature>
<dbReference type="InterPro" id="IPR013121">
    <property type="entry name" value="Fe_red_NAD-bd_6"/>
</dbReference>
<evidence type="ECO:0000256" key="9">
    <source>
        <dbReference type="ARBA" id="ARBA00023136"/>
    </source>
</evidence>
<feature type="transmembrane region" description="Helical" evidence="12">
    <location>
        <begin position="325"/>
        <end position="346"/>
    </location>
</feature>
<feature type="transmembrane region" description="Helical" evidence="12">
    <location>
        <begin position="353"/>
        <end position="373"/>
    </location>
</feature>
<keyword evidence="4 12" id="KW-0812">Transmembrane</keyword>
<dbReference type="EMBL" id="AVOT02013184">
    <property type="protein sequence ID" value="MBW0495591.1"/>
    <property type="molecule type" value="Genomic_DNA"/>
</dbReference>
<dbReference type="InterPro" id="IPR017927">
    <property type="entry name" value="FAD-bd_FR_type"/>
</dbReference>
<keyword evidence="8" id="KW-0406">Ion transport</keyword>
<dbReference type="InterPro" id="IPR039261">
    <property type="entry name" value="FNR_nucleotide-bd"/>
</dbReference>
<comment type="caution">
    <text evidence="14">The sequence shown here is derived from an EMBL/GenBank/DDBJ whole genome shotgun (WGS) entry which is preliminary data.</text>
</comment>
<keyword evidence="3" id="KW-0813">Transport</keyword>